<evidence type="ECO:0000313" key="5">
    <source>
        <dbReference type="Proteomes" id="UP000465601"/>
    </source>
</evidence>
<dbReference type="EMBL" id="WBZB01000037">
    <property type="protein sequence ID" value="KAB3529029.1"/>
    <property type="molecule type" value="Genomic_DNA"/>
</dbReference>
<dbReference type="OrthoDB" id="9805474at2"/>
<dbReference type="PANTHER" id="PTHR45138:SF9">
    <property type="entry name" value="DIGUANYLATE CYCLASE DGCM-RELATED"/>
    <property type="match status" value="1"/>
</dbReference>
<comment type="caution">
    <text evidence="4">The sequence shown here is derived from an EMBL/GenBank/DDBJ whole genome shotgun (WGS) entry which is preliminary data.</text>
</comment>
<dbReference type="SUPFAM" id="SSF48452">
    <property type="entry name" value="TPR-like"/>
    <property type="match status" value="2"/>
</dbReference>
<dbReference type="InterPro" id="IPR029016">
    <property type="entry name" value="GAF-like_dom_sf"/>
</dbReference>
<feature type="domain" description="GGDEF" evidence="3">
    <location>
        <begin position="1485"/>
        <end position="1616"/>
    </location>
</feature>
<dbReference type="NCBIfam" id="TIGR00254">
    <property type="entry name" value="GGDEF"/>
    <property type="match status" value="1"/>
</dbReference>
<name>A0A833M9N6_9FIRM</name>
<dbReference type="SMART" id="SM00028">
    <property type="entry name" value="TPR"/>
    <property type="match status" value="6"/>
</dbReference>
<dbReference type="GO" id="GO:0005886">
    <property type="term" value="C:plasma membrane"/>
    <property type="evidence" value="ECO:0007669"/>
    <property type="project" value="TreeGrafter"/>
</dbReference>
<dbReference type="InterPro" id="IPR019734">
    <property type="entry name" value="TPR_rpt"/>
</dbReference>
<accession>A0A833M9N6</accession>
<evidence type="ECO:0000313" key="4">
    <source>
        <dbReference type="EMBL" id="KAB3529029.1"/>
    </source>
</evidence>
<dbReference type="GO" id="GO:0004672">
    <property type="term" value="F:protein kinase activity"/>
    <property type="evidence" value="ECO:0007669"/>
    <property type="project" value="InterPro"/>
</dbReference>
<dbReference type="SUPFAM" id="SSF56112">
    <property type="entry name" value="Protein kinase-like (PK-like)"/>
    <property type="match status" value="1"/>
</dbReference>
<dbReference type="Pfam" id="PF00990">
    <property type="entry name" value="GGDEF"/>
    <property type="match status" value="1"/>
</dbReference>
<dbReference type="InterPro" id="IPR000160">
    <property type="entry name" value="GGDEF_dom"/>
</dbReference>
<dbReference type="Gene3D" id="1.25.40.10">
    <property type="entry name" value="Tetratricopeptide repeat domain"/>
    <property type="match status" value="2"/>
</dbReference>
<dbReference type="InterPro" id="IPR000719">
    <property type="entry name" value="Prot_kinase_dom"/>
</dbReference>
<dbReference type="GO" id="GO:0005524">
    <property type="term" value="F:ATP binding"/>
    <property type="evidence" value="ECO:0007669"/>
    <property type="project" value="InterPro"/>
</dbReference>
<dbReference type="GO" id="GO:1902201">
    <property type="term" value="P:negative regulation of bacterial-type flagellum-dependent cell motility"/>
    <property type="evidence" value="ECO:0007669"/>
    <property type="project" value="TreeGrafter"/>
</dbReference>
<dbReference type="PANTHER" id="PTHR45138">
    <property type="entry name" value="REGULATORY COMPONENTS OF SENSORY TRANSDUCTION SYSTEM"/>
    <property type="match status" value="1"/>
</dbReference>
<evidence type="ECO:0000259" key="2">
    <source>
        <dbReference type="PROSITE" id="PS50011"/>
    </source>
</evidence>
<dbReference type="FunFam" id="3.30.70.270:FF:000001">
    <property type="entry name" value="Diguanylate cyclase domain protein"/>
    <property type="match status" value="1"/>
</dbReference>
<gene>
    <name evidence="4" type="ORF">F8153_10255</name>
</gene>
<dbReference type="InterPro" id="IPR011990">
    <property type="entry name" value="TPR-like_helical_dom_sf"/>
</dbReference>
<dbReference type="GO" id="GO:0052621">
    <property type="term" value="F:diguanylate cyclase activity"/>
    <property type="evidence" value="ECO:0007669"/>
    <property type="project" value="TreeGrafter"/>
</dbReference>
<dbReference type="CDD" id="cd01949">
    <property type="entry name" value="GGDEF"/>
    <property type="match status" value="1"/>
</dbReference>
<protein>
    <submittedName>
        <fullName evidence="4">Diguanylate cyclase</fullName>
    </submittedName>
</protein>
<dbReference type="SMART" id="SM00220">
    <property type="entry name" value="S_TKc"/>
    <property type="match status" value="1"/>
</dbReference>
<dbReference type="SUPFAM" id="SSF52540">
    <property type="entry name" value="P-loop containing nucleoside triphosphate hydrolases"/>
    <property type="match status" value="1"/>
</dbReference>
<dbReference type="InterPro" id="IPR011009">
    <property type="entry name" value="Kinase-like_dom_sf"/>
</dbReference>
<dbReference type="InterPro" id="IPR029787">
    <property type="entry name" value="Nucleotide_cyclase"/>
</dbReference>
<dbReference type="Pfam" id="PF00069">
    <property type="entry name" value="Pkinase"/>
    <property type="match status" value="1"/>
</dbReference>
<dbReference type="Gene3D" id="3.30.70.270">
    <property type="match status" value="1"/>
</dbReference>
<dbReference type="SUPFAM" id="SSF55073">
    <property type="entry name" value="Nucleotide cyclase"/>
    <property type="match status" value="1"/>
</dbReference>
<dbReference type="GO" id="GO:0043709">
    <property type="term" value="P:cell adhesion involved in single-species biofilm formation"/>
    <property type="evidence" value="ECO:0007669"/>
    <property type="project" value="TreeGrafter"/>
</dbReference>
<feature type="domain" description="Protein kinase" evidence="2">
    <location>
        <begin position="1"/>
        <end position="286"/>
    </location>
</feature>
<dbReference type="RefSeq" id="WP_151866266.1">
    <property type="nucleotide sequence ID" value="NZ_WBZB01000037.1"/>
</dbReference>
<dbReference type="Gene3D" id="1.10.510.10">
    <property type="entry name" value="Transferase(Phosphotransferase) domain 1"/>
    <property type="match status" value="1"/>
</dbReference>
<proteinExistence type="predicted"/>
<dbReference type="InterPro" id="IPR043128">
    <property type="entry name" value="Rev_trsase/Diguanyl_cyclase"/>
</dbReference>
<keyword evidence="5" id="KW-1185">Reference proteome</keyword>
<evidence type="ECO:0000256" key="1">
    <source>
        <dbReference type="ARBA" id="ARBA00004167"/>
    </source>
</evidence>
<dbReference type="SMART" id="SM00267">
    <property type="entry name" value="GGDEF"/>
    <property type="match status" value="1"/>
</dbReference>
<organism evidence="4 5">
    <name type="scientific">Alkaliphilus serpentinus</name>
    <dbReference type="NCBI Taxonomy" id="1482731"/>
    <lineage>
        <taxon>Bacteria</taxon>
        <taxon>Bacillati</taxon>
        <taxon>Bacillota</taxon>
        <taxon>Clostridia</taxon>
        <taxon>Peptostreptococcales</taxon>
        <taxon>Natronincolaceae</taxon>
        <taxon>Alkaliphilus</taxon>
    </lineage>
</organism>
<dbReference type="PROSITE" id="PS50011">
    <property type="entry name" value="PROTEIN_KINASE_DOM"/>
    <property type="match status" value="1"/>
</dbReference>
<comment type="subcellular location">
    <subcellularLocation>
        <location evidence="1">Membrane</location>
        <topology evidence="1">Single-pass membrane protein</topology>
    </subcellularLocation>
</comment>
<dbReference type="PROSITE" id="PS50887">
    <property type="entry name" value="GGDEF"/>
    <property type="match status" value="1"/>
</dbReference>
<reference evidence="4 5" key="1">
    <citation type="submission" date="2019-10" db="EMBL/GenBank/DDBJ databases">
        <title>Alkaliphilus serpentinus sp. nov. and Alkaliphilus pronyensis sp. nov., two novel anaerobic alkaliphilic species isolated from the serpentinized-hosted hydrothermal field of the Prony Bay (New Caledonia).</title>
        <authorList>
            <person name="Postec A."/>
        </authorList>
    </citation>
    <scope>NUCLEOTIDE SEQUENCE [LARGE SCALE GENOMIC DNA]</scope>
    <source>
        <strain evidence="4 5">LacT</strain>
    </source>
</reference>
<dbReference type="Gene3D" id="3.30.450.40">
    <property type="match status" value="1"/>
</dbReference>
<dbReference type="SUPFAM" id="SSF55781">
    <property type="entry name" value="GAF domain-like"/>
    <property type="match status" value="1"/>
</dbReference>
<dbReference type="Proteomes" id="UP000465601">
    <property type="component" value="Unassembled WGS sequence"/>
</dbReference>
<dbReference type="InterPro" id="IPR027417">
    <property type="entry name" value="P-loop_NTPase"/>
</dbReference>
<sequence length="1792" mass="208081">MDLINNRYKIEESLEQENLYNKFVALDLMQKNKKITLYVINYSSHTMDFVDYCSKNFYEFSAYHHDNILRVFSYGIIETIDDKKISERKYFYTTEYIEDQNILGRKKSFTKEEILEIYEQLANILDYLHFKGIIYKYLSIDTIHIYYINGKLAVKLQDLITVKKHEISKRYHEHLTVNCRAPEITYGIELGYYTDIYSLGAFIFYLYSHEDHQYHKLMAKKDKGIDQLKWENAFFETLMKMTSLDFTERYQSIHELNARIKEIYQLDYNIEKKESLEKLNFKIPIIGRDLEIRKVLNLTGDTNRNLVLIHGDKGIGKTRIQNEIKYKMKWMGCSLFNASISNQEEDFYKVAARILKEVLRIAPNAIIDKYCDELVKILPEIGLNRRITPSRPLPEDKELLKLFDRVSNFIIESVGTQLAVLTMDDVHYGDNTVYEFIDYFIKTCRLKKATIITALTFNRDEIENSLIKNYLSTWLMQDTTLEIKLGRLTIEETAKVIKHILGWNQEPLNFTTRIMKEADGVPAFIEGAIKELYSQKAIIVDYSDRHKGFSWHKTTDDCSNLKLPENLDEAAIKQLNNFDEITRNILEVISIFNTAVSKEIISYIIREEEDYTSHLGLLTQLKILNEKLEDWGYTYGFYNKNIKTYIYHNIENERKVKLHNDASDILEYLYKKEGRENKDELIFHLLQSDQRDKAIDYCIAAGDSMSNLKIYSQAMVFYDRGYKLLGVNDQIKRYKLLIKIADANQSQGKNTEALKYYIQAVKIAEKYDPFVVVDTKNKMGNIHLNRNEINAAEDLFKVCLEKAKKLRYEDGILKAAYLLSRAYMFAGRIDDLGKVVEEYLEYAKKVGLDDYYGLMMSQKGVFNVYKGNVEMGMACFKNSVIHLEKGNKPQDTVRPINNIGAILQDYYQDSVKAREYFNKSLNIAIKFNRIDDILTASNNIADSLMQDHEFDRAIEVLSKNITLAQEYEEKTISIIGYTNLIECYIHTGNYKLAYNCLMKTKDLLKTYPEGGLYKENYLMISAQFYLKMGDYKKAKESLEGYFQEASQKDERNRLLMEKTAFYVDYHMDNSTSLKVLLDIIGKYENKTYIRDYRAALIEASFFFYDLNDLEKAKELLTEDEGLVDKYDNKSLHIQRIFLDAMINQPNNIISIFEETLIPLLKTNNKEVKWKVYKRLAEAYLERKDYYRAASCYFTVLEIIQLLLNRTPDEFRESYILREDKYKIKHQLLIMEKAISKGAIDIKALPEIIAEGFDFNDFFDVTRFQDLFQNPAFYQLAFEQYKSLFPIEVEDIEQLMEALTNDVTYNLDMLTKLAGKHVLATGGVLLGVNETGLDVIASFGNKILPEDIQHLLEKSTMHSGGLLIENNVLQPMDGGESHKDIRALIVLPIVSKIRSSQVKSNLRRDSRLDQEKIIGYLYMETDKIFNNFSQETLRECAKLVPLAGVMINNYYLRISSSIDKLTGVYVRKHFEKVFNDELEYAIEGDLQFSIIMCDIDHFKVVNDTYGHQKGDMVLAKLGKIILSNIRETDYPARYGGEEFIILLTGATKEDAYNVAEKIRTSIHEAKLLGDDEDLTISCGISSFPHDGMNKDSLIERADQALYAAKEKGRNQSVLWEEGISFVDKRIDKLAGIVTGNTVQDQRNVLVIAEAIELVTEYGTTEEKFFTILGRLIEILEAEEGILFTLKEGVITGEYGRKRFIDTWLNEMNYNSKLIERVIQTKQGEHLIDWEDASQIDIFTGTPNWKSVIVTPILYNGELKGIVYLSSSVKEKEFDFNAYNLAKITSNILGPVIE</sequence>
<evidence type="ECO:0000259" key="3">
    <source>
        <dbReference type="PROSITE" id="PS50887"/>
    </source>
</evidence>
<dbReference type="InterPro" id="IPR050469">
    <property type="entry name" value="Diguanylate_Cyclase"/>
</dbReference>